<reference evidence="2" key="1">
    <citation type="submission" date="2016-10" db="EMBL/GenBank/DDBJ databases">
        <authorList>
            <person name="Varghese N."/>
        </authorList>
    </citation>
    <scope>NUCLEOTIDE SEQUENCE [LARGE SCALE GENOMIC DNA]</scope>
    <source>
        <strain evidence="2">Nsp8</strain>
    </source>
</reference>
<keyword evidence="1" id="KW-0808">Transferase</keyword>
<keyword evidence="2" id="KW-1185">Reference proteome</keyword>
<dbReference type="Pfam" id="PF13578">
    <property type="entry name" value="Methyltransf_24"/>
    <property type="match status" value="1"/>
</dbReference>
<protein>
    <submittedName>
        <fullName evidence="1">Methyltransferase domain-containing protein</fullName>
    </submittedName>
</protein>
<accession>A0A1I5C698</accession>
<organism evidence="1 2">
    <name type="scientific">Nitrosospira briensis</name>
    <dbReference type="NCBI Taxonomy" id="35799"/>
    <lineage>
        <taxon>Bacteria</taxon>
        <taxon>Pseudomonadati</taxon>
        <taxon>Pseudomonadota</taxon>
        <taxon>Betaproteobacteria</taxon>
        <taxon>Nitrosomonadales</taxon>
        <taxon>Nitrosomonadaceae</taxon>
        <taxon>Nitrosospira</taxon>
    </lineage>
</organism>
<dbReference type="InterPro" id="IPR029063">
    <property type="entry name" value="SAM-dependent_MTases_sf"/>
</dbReference>
<dbReference type="GO" id="GO:0008168">
    <property type="term" value="F:methyltransferase activity"/>
    <property type="evidence" value="ECO:0007669"/>
    <property type="project" value="UniProtKB-KW"/>
</dbReference>
<dbReference type="SUPFAM" id="SSF53335">
    <property type="entry name" value="S-adenosyl-L-methionine-dependent methyltransferases"/>
    <property type="match status" value="1"/>
</dbReference>
<dbReference type="Proteomes" id="UP000183107">
    <property type="component" value="Unassembled WGS sequence"/>
</dbReference>
<sequence length="254" mass="29230">MLIWEDDLHLKVNDIHFHLTWDSAELHRGSSTVDDFLLGKSRDMVEKAVEIGKQQNIKKVLEMGIFKGGSVVLYDQIFRPLKFAAIDYMPQPVDALTQYIAKHSKNDVIRPYYGVSQADRLSMEKILSSEFPDRDIDLMIDDASHMYEETRDAFNICFPYLMPGGTYLIEDWAWAHWSDELWQGKNSPFYGKTALSNLLIELFMLAASRPDLIKNIFVNHNSMLIKRGDGVLPTGNFNIGDHYLLRGKHFGAWL</sequence>
<name>A0A1I5C698_9PROT</name>
<dbReference type="AlphaFoldDB" id="A0A1I5C698"/>
<dbReference type="GO" id="GO:0032259">
    <property type="term" value="P:methylation"/>
    <property type="evidence" value="ECO:0007669"/>
    <property type="project" value="UniProtKB-KW"/>
</dbReference>
<gene>
    <name evidence="1" type="ORF">SAMN05216386_1984</name>
</gene>
<evidence type="ECO:0000313" key="1">
    <source>
        <dbReference type="EMBL" id="SFN82563.1"/>
    </source>
</evidence>
<proteinExistence type="predicted"/>
<dbReference type="Gene3D" id="3.40.50.150">
    <property type="entry name" value="Vaccinia Virus protein VP39"/>
    <property type="match status" value="1"/>
</dbReference>
<dbReference type="EMBL" id="FOVJ01000003">
    <property type="protein sequence ID" value="SFN82563.1"/>
    <property type="molecule type" value="Genomic_DNA"/>
</dbReference>
<evidence type="ECO:0000313" key="2">
    <source>
        <dbReference type="Proteomes" id="UP000183107"/>
    </source>
</evidence>
<keyword evidence="1" id="KW-0489">Methyltransferase</keyword>